<dbReference type="AlphaFoldDB" id="A0A7J5Z1G4"/>
<organism evidence="2 3">
    <name type="scientific">Dissostichus mawsoni</name>
    <name type="common">Antarctic cod</name>
    <dbReference type="NCBI Taxonomy" id="36200"/>
    <lineage>
        <taxon>Eukaryota</taxon>
        <taxon>Metazoa</taxon>
        <taxon>Chordata</taxon>
        <taxon>Craniata</taxon>
        <taxon>Vertebrata</taxon>
        <taxon>Euteleostomi</taxon>
        <taxon>Actinopterygii</taxon>
        <taxon>Neopterygii</taxon>
        <taxon>Teleostei</taxon>
        <taxon>Neoteleostei</taxon>
        <taxon>Acanthomorphata</taxon>
        <taxon>Eupercaria</taxon>
        <taxon>Perciformes</taxon>
        <taxon>Notothenioidei</taxon>
        <taxon>Nototheniidae</taxon>
        <taxon>Dissostichus</taxon>
    </lineage>
</organism>
<protein>
    <submittedName>
        <fullName evidence="2">Uncharacterized protein</fullName>
    </submittedName>
</protein>
<proteinExistence type="predicted"/>
<accession>A0A7J5Z1G4</accession>
<name>A0A7J5Z1G4_DISMA</name>
<evidence type="ECO:0000256" key="1">
    <source>
        <dbReference type="SAM" id="MobiDB-lite"/>
    </source>
</evidence>
<comment type="caution">
    <text evidence="2">The sequence shown here is derived from an EMBL/GenBank/DDBJ whole genome shotgun (WGS) entry which is preliminary data.</text>
</comment>
<keyword evidence="3" id="KW-1185">Reference proteome</keyword>
<feature type="region of interest" description="Disordered" evidence="1">
    <location>
        <begin position="1"/>
        <end position="76"/>
    </location>
</feature>
<dbReference type="EMBL" id="JAAKFY010000006">
    <property type="protein sequence ID" value="KAF3855520.1"/>
    <property type="molecule type" value="Genomic_DNA"/>
</dbReference>
<dbReference type="Proteomes" id="UP000518266">
    <property type="component" value="Unassembled WGS sequence"/>
</dbReference>
<evidence type="ECO:0000313" key="2">
    <source>
        <dbReference type="EMBL" id="KAF3855520.1"/>
    </source>
</evidence>
<gene>
    <name evidence="2" type="ORF">F7725_016243</name>
</gene>
<feature type="compositionally biased region" description="Basic and acidic residues" evidence="1">
    <location>
        <begin position="53"/>
        <end position="68"/>
    </location>
</feature>
<sequence>MGGTGGWSDGGDRRLVWMGGQEVGPDGGDRRLVLMGGQEVGPDGVGRSFTATELDRPIRDPPPWREGGKSGTISPGAVHKPVAACVVELSSAESDTPVTSEAPTAAETLVNIEERNKGHPGKVVSKKTAVIVQKNGNTERNKDQQGVGHLYLNQKIPLSIRTVHTHPESS</sequence>
<reference evidence="2 3" key="1">
    <citation type="submission" date="2020-03" db="EMBL/GenBank/DDBJ databases">
        <title>Dissostichus mawsoni Genome sequencing and assembly.</title>
        <authorList>
            <person name="Park H."/>
        </authorList>
    </citation>
    <scope>NUCLEOTIDE SEQUENCE [LARGE SCALE GENOMIC DNA]</scope>
    <source>
        <strain evidence="2">DM0001</strain>
        <tissue evidence="2">Muscle</tissue>
    </source>
</reference>
<evidence type="ECO:0000313" key="3">
    <source>
        <dbReference type="Proteomes" id="UP000518266"/>
    </source>
</evidence>